<dbReference type="Proteomes" id="UP000286045">
    <property type="component" value="Unassembled WGS sequence"/>
</dbReference>
<dbReference type="InterPro" id="IPR036990">
    <property type="entry name" value="M14A-like_propep"/>
</dbReference>
<keyword evidence="2" id="KW-0121">Carboxypeptidase</keyword>
<keyword evidence="6" id="KW-0862">Zinc</keyword>
<feature type="domain" description="Carboxypeptidase activation peptide" evidence="9">
    <location>
        <begin position="37"/>
        <end position="99"/>
    </location>
</feature>
<organism evidence="10 11">
    <name type="scientific">Xylaria grammica</name>
    <dbReference type="NCBI Taxonomy" id="363999"/>
    <lineage>
        <taxon>Eukaryota</taxon>
        <taxon>Fungi</taxon>
        <taxon>Dikarya</taxon>
        <taxon>Ascomycota</taxon>
        <taxon>Pezizomycotina</taxon>
        <taxon>Sordariomycetes</taxon>
        <taxon>Xylariomycetidae</taxon>
        <taxon>Xylariales</taxon>
        <taxon>Xylariaceae</taxon>
        <taxon>Xylaria</taxon>
    </lineage>
</organism>
<sequence>MRGLRLSSILAAVVTGASAIPTKGASSSYDGFKVFRIKTHAHPSVVQEKLSNVTFEQWNHDVHSHIDIVLAPDQLPAFAELGLEYDVMHEDLGASITAESAHSSVWKRQAGDPSWFDSYHDYQDHIQYFQSLHDLLPDNSEIISSGYSYENRSLYAGMY</sequence>
<evidence type="ECO:0000259" key="9">
    <source>
        <dbReference type="Pfam" id="PF02244"/>
    </source>
</evidence>
<proteinExistence type="inferred from homology"/>
<dbReference type="GO" id="GO:0004181">
    <property type="term" value="F:metallocarboxypeptidase activity"/>
    <property type="evidence" value="ECO:0007669"/>
    <property type="project" value="TreeGrafter"/>
</dbReference>
<keyword evidence="4" id="KW-0479">Metal-binding</keyword>
<evidence type="ECO:0000256" key="5">
    <source>
        <dbReference type="ARBA" id="ARBA00022801"/>
    </source>
</evidence>
<keyword evidence="3" id="KW-0645">Protease</keyword>
<dbReference type="PANTHER" id="PTHR11705:SF143">
    <property type="entry name" value="SLL0236 PROTEIN"/>
    <property type="match status" value="1"/>
</dbReference>
<keyword evidence="8" id="KW-0732">Signal</keyword>
<dbReference type="SUPFAM" id="SSF53187">
    <property type="entry name" value="Zn-dependent exopeptidases"/>
    <property type="match status" value="1"/>
</dbReference>
<feature type="signal peptide" evidence="8">
    <location>
        <begin position="1"/>
        <end position="19"/>
    </location>
</feature>
<evidence type="ECO:0000256" key="7">
    <source>
        <dbReference type="ARBA" id="ARBA00023049"/>
    </source>
</evidence>
<protein>
    <recommendedName>
        <fullName evidence="9">Carboxypeptidase activation peptide domain-containing protein</fullName>
    </recommendedName>
</protein>
<dbReference type="GO" id="GO:0046872">
    <property type="term" value="F:metal ion binding"/>
    <property type="evidence" value="ECO:0007669"/>
    <property type="project" value="UniProtKB-KW"/>
</dbReference>
<comment type="caution">
    <text evidence="10">The sequence shown here is derived from an EMBL/GenBank/DDBJ whole genome shotgun (WGS) entry which is preliminary data.</text>
</comment>
<dbReference type="Gene3D" id="3.30.70.340">
    <property type="entry name" value="Metallocarboxypeptidase-like"/>
    <property type="match status" value="1"/>
</dbReference>
<accession>A0A439CQ53</accession>
<evidence type="ECO:0000313" key="10">
    <source>
        <dbReference type="EMBL" id="RWA04288.1"/>
    </source>
</evidence>
<dbReference type="InterPro" id="IPR003146">
    <property type="entry name" value="M14A_act_pep"/>
</dbReference>
<dbReference type="EMBL" id="RYZI01000594">
    <property type="protein sequence ID" value="RWA04288.1"/>
    <property type="molecule type" value="Genomic_DNA"/>
</dbReference>
<dbReference type="Gene3D" id="3.40.630.10">
    <property type="entry name" value="Zn peptidases"/>
    <property type="match status" value="1"/>
</dbReference>
<dbReference type="Pfam" id="PF02244">
    <property type="entry name" value="Propep_M14"/>
    <property type="match status" value="1"/>
</dbReference>
<dbReference type="AlphaFoldDB" id="A0A439CQ53"/>
<gene>
    <name evidence="10" type="ORF">EKO27_g10811</name>
</gene>
<keyword evidence="11" id="KW-1185">Reference proteome</keyword>
<evidence type="ECO:0000256" key="8">
    <source>
        <dbReference type="SAM" id="SignalP"/>
    </source>
</evidence>
<comment type="similarity">
    <text evidence="1">Belongs to the peptidase M14 family.</text>
</comment>
<name>A0A439CQ53_9PEZI</name>
<dbReference type="GO" id="GO:0006508">
    <property type="term" value="P:proteolysis"/>
    <property type="evidence" value="ECO:0007669"/>
    <property type="project" value="UniProtKB-KW"/>
</dbReference>
<evidence type="ECO:0000256" key="4">
    <source>
        <dbReference type="ARBA" id="ARBA00022723"/>
    </source>
</evidence>
<keyword evidence="7" id="KW-0482">Metalloprotease</keyword>
<feature type="chain" id="PRO_5019459669" description="Carboxypeptidase activation peptide domain-containing protein" evidence="8">
    <location>
        <begin position="20"/>
        <end position="159"/>
    </location>
</feature>
<dbReference type="STRING" id="363999.A0A439CQ53"/>
<dbReference type="PANTHER" id="PTHR11705">
    <property type="entry name" value="PROTEASE FAMILY M14 CARBOXYPEPTIDASE A,B"/>
    <property type="match status" value="1"/>
</dbReference>
<evidence type="ECO:0000256" key="6">
    <source>
        <dbReference type="ARBA" id="ARBA00022833"/>
    </source>
</evidence>
<evidence type="ECO:0000256" key="2">
    <source>
        <dbReference type="ARBA" id="ARBA00022645"/>
    </source>
</evidence>
<dbReference type="SUPFAM" id="SSF54897">
    <property type="entry name" value="Protease propeptides/inhibitors"/>
    <property type="match status" value="1"/>
</dbReference>
<keyword evidence="5" id="KW-0378">Hydrolase</keyword>
<evidence type="ECO:0000256" key="3">
    <source>
        <dbReference type="ARBA" id="ARBA00022670"/>
    </source>
</evidence>
<reference evidence="10 11" key="1">
    <citation type="submission" date="2018-12" db="EMBL/GenBank/DDBJ databases">
        <title>Draft genome sequence of Xylaria grammica IHI A82.</title>
        <authorList>
            <person name="Buettner E."/>
            <person name="Kellner H."/>
        </authorList>
    </citation>
    <scope>NUCLEOTIDE SEQUENCE [LARGE SCALE GENOMIC DNA]</scope>
    <source>
        <strain evidence="10 11">IHI A82</strain>
    </source>
</reference>
<evidence type="ECO:0000256" key="1">
    <source>
        <dbReference type="ARBA" id="ARBA00005988"/>
    </source>
</evidence>
<evidence type="ECO:0000313" key="11">
    <source>
        <dbReference type="Proteomes" id="UP000286045"/>
    </source>
</evidence>